<dbReference type="EMBL" id="JBGBPQ010000023">
    <property type="protein sequence ID" value="KAL1500238.1"/>
    <property type="molecule type" value="Genomic_DNA"/>
</dbReference>
<reference evidence="2 4" key="1">
    <citation type="journal article" date="2024" name="Science">
        <title>Giant polyketide synthase enzymes in the biosynthesis of giant marine polyether toxins.</title>
        <authorList>
            <person name="Fallon T.R."/>
            <person name="Shende V.V."/>
            <person name="Wierzbicki I.H."/>
            <person name="Pendleton A.L."/>
            <person name="Watervoot N.F."/>
            <person name="Auber R.P."/>
            <person name="Gonzalez D.J."/>
            <person name="Wisecaver J.H."/>
            <person name="Moore B.S."/>
        </authorList>
    </citation>
    <scope>NUCLEOTIDE SEQUENCE [LARGE SCALE GENOMIC DNA]</scope>
    <source>
        <strain evidence="2 4">12B1</strain>
    </source>
</reference>
<accession>A0AB34IJW8</accession>
<evidence type="ECO:0000313" key="4">
    <source>
        <dbReference type="Proteomes" id="UP001515480"/>
    </source>
</evidence>
<evidence type="ECO:0000313" key="2">
    <source>
        <dbReference type="EMBL" id="KAL1500238.1"/>
    </source>
</evidence>
<protein>
    <submittedName>
        <fullName evidence="2">Uncharacterized protein</fullName>
    </submittedName>
</protein>
<proteinExistence type="predicted"/>
<comment type="caution">
    <text evidence="2">The sequence shown here is derived from an EMBL/GenBank/DDBJ whole genome shotgun (WGS) entry which is preliminary data.</text>
</comment>
<organism evidence="2 4">
    <name type="scientific">Prymnesium parvum</name>
    <name type="common">Toxic golden alga</name>
    <dbReference type="NCBI Taxonomy" id="97485"/>
    <lineage>
        <taxon>Eukaryota</taxon>
        <taxon>Haptista</taxon>
        <taxon>Haptophyta</taxon>
        <taxon>Prymnesiophyceae</taxon>
        <taxon>Prymnesiales</taxon>
        <taxon>Prymnesiaceae</taxon>
        <taxon>Prymnesium</taxon>
    </lineage>
</organism>
<keyword evidence="4" id="KW-1185">Reference proteome</keyword>
<feature type="region of interest" description="Disordered" evidence="1">
    <location>
        <begin position="203"/>
        <end position="240"/>
    </location>
</feature>
<dbReference type="Proteomes" id="UP001515480">
    <property type="component" value="Unassembled WGS sequence"/>
</dbReference>
<evidence type="ECO:0000313" key="3">
    <source>
        <dbReference type="EMBL" id="KAL1500243.1"/>
    </source>
</evidence>
<feature type="compositionally biased region" description="Low complexity" evidence="1">
    <location>
        <begin position="231"/>
        <end position="240"/>
    </location>
</feature>
<sequence>MAQWTLHAKLNCWWNGNGAEDVDVPRGSSLPGVLGVEPCQQACARHAGCQGVVLLGQACFRKSAVDLRRCHADERTDFYLLAARVPPSPPPPPAAPPWPAGLPFPASFAAEAAALPQAVIEGQQFPRLGPRLFVGMGPWNSRGINLVRALRAMLGDASIFVESPQFTLRRLQLRGGGGVAEHFYPSAAVADWGGLALFRSPRLASTPPPRRRGWWRARRSTRRRRRKASRRSSAARSVTTARRVSWRGCLSTHSSQTEISERSSSPR</sequence>
<feature type="compositionally biased region" description="Basic residues" evidence="1">
    <location>
        <begin position="209"/>
        <end position="230"/>
    </location>
</feature>
<evidence type="ECO:0000256" key="1">
    <source>
        <dbReference type="SAM" id="MobiDB-lite"/>
    </source>
</evidence>
<dbReference type="AlphaFoldDB" id="A0AB34IJW8"/>
<gene>
    <name evidence="2" type="ORF">AB1Y20_012906</name>
    <name evidence="3" type="ORF">AB1Y20_012911</name>
</gene>
<name>A0AB34IJW8_PRYPA</name>
<dbReference type="EMBL" id="JBGBPQ010000023">
    <property type="protein sequence ID" value="KAL1500243.1"/>
    <property type="molecule type" value="Genomic_DNA"/>
</dbReference>